<organism evidence="2 3">
    <name type="scientific">Actinomadura rudentiformis</name>
    <dbReference type="NCBI Taxonomy" id="359158"/>
    <lineage>
        <taxon>Bacteria</taxon>
        <taxon>Bacillati</taxon>
        <taxon>Actinomycetota</taxon>
        <taxon>Actinomycetes</taxon>
        <taxon>Streptosporangiales</taxon>
        <taxon>Thermomonosporaceae</taxon>
        <taxon>Actinomadura</taxon>
    </lineage>
</organism>
<dbReference type="OrthoDB" id="3173428at2"/>
<evidence type="ECO:0000313" key="2">
    <source>
        <dbReference type="EMBL" id="KAB2341536.1"/>
    </source>
</evidence>
<evidence type="ECO:0000313" key="3">
    <source>
        <dbReference type="Proteomes" id="UP000468735"/>
    </source>
</evidence>
<gene>
    <name evidence="2" type="ORF">F8566_41065</name>
</gene>
<comment type="caution">
    <text evidence="2">The sequence shown here is derived from an EMBL/GenBank/DDBJ whole genome shotgun (WGS) entry which is preliminary data.</text>
</comment>
<keyword evidence="2" id="KW-0378">Hydrolase</keyword>
<dbReference type="PANTHER" id="PTHR22642">
    <property type="entry name" value="IMIDAZOLONEPROPIONASE"/>
    <property type="match status" value="1"/>
</dbReference>
<dbReference type="GO" id="GO:0016810">
    <property type="term" value="F:hydrolase activity, acting on carbon-nitrogen (but not peptide) bonds"/>
    <property type="evidence" value="ECO:0007669"/>
    <property type="project" value="InterPro"/>
</dbReference>
<reference evidence="2 3" key="1">
    <citation type="submission" date="2019-09" db="EMBL/GenBank/DDBJ databases">
        <title>Actinomadura physcomitrii sp. nov., a novel actinomycete isolated from moss [Physcomitrium sphaericum (Ludw) Fuernr].</title>
        <authorList>
            <person name="Zhuang X."/>
            <person name="Liu C."/>
        </authorList>
    </citation>
    <scope>NUCLEOTIDE SEQUENCE [LARGE SCALE GENOMIC DNA]</scope>
    <source>
        <strain evidence="2 3">HMC1</strain>
    </source>
</reference>
<dbReference type="Gene3D" id="3.20.20.140">
    <property type="entry name" value="Metal-dependent hydrolases"/>
    <property type="match status" value="2"/>
</dbReference>
<dbReference type="InterPro" id="IPR013108">
    <property type="entry name" value="Amidohydro_3"/>
</dbReference>
<dbReference type="AlphaFoldDB" id="A0A6H9YQH8"/>
<dbReference type="SUPFAM" id="SSF51556">
    <property type="entry name" value="Metallo-dependent hydrolases"/>
    <property type="match status" value="1"/>
</dbReference>
<dbReference type="PANTHER" id="PTHR22642:SF2">
    <property type="entry name" value="PROTEIN LONG AFTER FAR-RED 3"/>
    <property type="match status" value="1"/>
</dbReference>
<proteinExistence type="predicted"/>
<dbReference type="EMBL" id="WBMT01000025">
    <property type="protein sequence ID" value="KAB2341536.1"/>
    <property type="molecule type" value="Genomic_DNA"/>
</dbReference>
<dbReference type="Proteomes" id="UP000468735">
    <property type="component" value="Unassembled WGS sequence"/>
</dbReference>
<keyword evidence="3" id="KW-1185">Reference proteome</keyword>
<dbReference type="InterPro" id="IPR032466">
    <property type="entry name" value="Metal_Hydrolase"/>
</dbReference>
<evidence type="ECO:0000259" key="1">
    <source>
        <dbReference type="Pfam" id="PF07969"/>
    </source>
</evidence>
<feature type="domain" description="Amidohydrolase 3" evidence="1">
    <location>
        <begin position="40"/>
        <end position="454"/>
    </location>
</feature>
<dbReference type="Pfam" id="PF07969">
    <property type="entry name" value="Amidohydro_3"/>
    <property type="match status" value="1"/>
</dbReference>
<sequence length="460" mass="48768">MLLKGVTLAGARVDVRITGTTVTEIGAIPRVAGEMVVSGKGCTLLPGLTDHHLHLFAWAAAESSVLCGPPTVRSSDELRTALASAPADGAGWVRGVGYAESIAGDLDAPALDALHSERPVRVQHRSGALWILNSKAVTCLGLTDIRDPGIERDEHGGPTGRLWRADHLFRGGPDFPDLGPVSRRLSKWGITSVTDATPDLEDVAVASLQEQIARGRLTQRVLLLGHPGPFEGPLTSGARKVVLGDHALPGLAALVGILTEIHAAGRPVAVHCVTRESLILLLSAFDVAGSIDGDRIEHGAVIPAECLEWISAHGLRVVTQPGFLSARGEDFLRRTRADEHADLYRYRSLLRAGVTTVASSDAPYGPADPWRIIANCRDRLTDAGRTVSRSEAVDAGTALRGYLTPAALPRRHRGDVRVGMLADLVLLEGTLGSVLAEPDAERVRMTMSLGKIVYSASGMN</sequence>
<dbReference type="SUPFAM" id="SSF51338">
    <property type="entry name" value="Composite domain of metallo-dependent hydrolases"/>
    <property type="match status" value="1"/>
</dbReference>
<dbReference type="Gene3D" id="2.30.40.10">
    <property type="entry name" value="Urease, subunit C, domain 1"/>
    <property type="match status" value="1"/>
</dbReference>
<accession>A0A6H9YQH8</accession>
<dbReference type="Gene3D" id="3.10.310.70">
    <property type="match status" value="1"/>
</dbReference>
<protein>
    <submittedName>
        <fullName evidence="2">Amidohydrolase family protein</fullName>
    </submittedName>
</protein>
<dbReference type="InterPro" id="IPR011059">
    <property type="entry name" value="Metal-dep_hydrolase_composite"/>
</dbReference>
<name>A0A6H9YQH8_9ACTN</name>